<name>A0AA85B8M0_9TREM</name>
<accession>A0AA85B8M0</accession>
<dbReference type="Proteomes" id="UP000050791">
    <property type="component" value="Unassembled WGS sequence"/>
</dbReference>
<dbReference type="AlphaFoldDB" id="A0AA85B8M0"/>
<dbReference type="WBParaSite" id="SMTH1_37470.1">
    <property type="protein sequence ID" value="SMTH1_37470.1"/>
    <property type="gene ID" value="SMTH1_37470"/>
</dbReference>
<evidence type="ECO:0000313" key="2">
    <source>
        <dbReference type="WBParaSite" id="SMTH1_37470.1"/>
    </source>
</evidence>
<proteinExistence type="predicted"/>
<organism evidence="1 2">
    <name type="scientific">Schistosoma mattheei</name>
    <dbReference type="NCBI Taxonomy" id="31246"/>
    <lineage>
        <taxon>Eukaryota</taxon>
        <taxon>Metazoa</taxon>
        <taxon>Spiralia</taxon>
        <taxon>Lophotrochozoa</taxon>
        <taxon>Platyhelminthes</taxon>
        <taxon>Trematoda</taxon>
        <taxon>Digenea</taxon>
        <taxon>Strigeidida</taxon>
        <taxon>Schistosomatoidea</taxon>
        <taxon>Schistosomatidae</taxon>
        <taxon>Schistosoma</taxon>
    </lineage>
</organism>
<sequence>MYSVSMIFQLNNTENHSYLRYPIDLLVKTESRANLFKFVFIRNTIFNIHNKPLESNNSIKEIKLEE</sequence>
<evidence type="ECO:0000313" key="1">
    <source>
        <dbReference type="Proteomes" id="UP000050791"/>
    </source>
</evidence>
<reference evidence="2" key="1">
    <citation type="submission" date="2023-11" db="UniProtKB">
        <authorList>
            <consortium name="WormBaseParasite"/>
        </authorList>
    </citation>
    <scope>IDENTIFICATION</scope>
</reference>
<protein>
    <submittedName>
        <fullName evidence="2">Uncharacterized protein</fullName>
    </submittedName>
</protein>